<protein>
    <submittedName>
        <fullName evidence="2">Uncharacterized protein</fullName>
    </submittedName>
</protein>
<evidence type="ECO:0000313" key="2">
    <source>
        <dbReference type="EMBL" id="KYM96085.1"/>
    </source>
</evidence>
<keyword evidence="3" id="KW-1185">Reference proteome</keyword>
<gene>
    <name evidence="2" type="ORF">ALC62_13136</name>
</gene>
<dbReference type="EMBL" id="KQ978231">
    <property type="protein sequence ID" value="KYM96085.1"/>
    <property type="molecule type" value="Genomic_DNA"/>
</dbReference>
<feature type="transmembrane region" description="Helical" evidence="1">
    <location>
        <begin position="6"/>
        <end position="26"/>
    </location>
</feature>
<keyword evidence="1" id="KW-0472">Membrane</keyword>
<dbReference type="AlphaFoldDB" id="A0A195C624"/>
<reference evidence="2 3" key="1">
    <citation type="submission" date="2016-03" db="EMBL/GenBank/DDBJ databases">
        <title>Cyphomyrmex costatus WGS genome.</title>
        <authorList>
            <person name="Nygaard S."/>
            <person name="Hu H."/>
            <person name="Boomsma J."/>
            <person name="Zhang G."/>
        </authorList>
    </citation>
    <scope>NUCLEOTIDE SEQUENCE [LARGE SCALE GENOMIC DNA]</scope>
    <source>
        <strain evidence="2">MS0001</strain>
        <tissue evidence="2">Whole body</tissue>
    </source>
</reference>
<keyword evidence="1" id="KW-1133">Transmembrane helix</keyword>
<sequence length="68" mass="7715">MSIIGSAFTSVLTLAMLCAIYTICALRARKNRGLSTCLLHDDILHRFYSDNDSRSLAHNDWVDTDVRR</sequence>
<proteinExistence type="predicted"/>
<accession>A0A195C624</accession>
<organism evidence="2 3">
    <name type="scientific">Cyphomyrmex costatus</name>
    <dbReference type="NCBI Taxonomy" id="456900"/>
    <lineage>
        <taxon>Eukaryota</taxon>
        <taxon>Metazoa</taxon>
        <taxon>Ecdysozoa</taxon>
        <taxon>Arthropoda</taxon>
        <taxon>Hexapoda</taxon>
        <taxon>Insecta</taxon>
        <taxon>Pterygota</taxon>
        <taxon>Neoptera</taxon>
        <taxon>Endopterygota</taxon>
        <taxon>Hymenoptera</taxon>
        <taxon>Apocrita</taxon>
        <taxon>Aculeata</taxon>
        <taxon>Formicoidea</taxon>
        <taxon>Formicidae</taxon>
        <taxon>Myrmicinae</taxon>
        <taxon>Cyphomyrmex</taxon>
    </lineage>
</organism>
<keyword evidence="1" id="KW-0812">Transmembrane</keyword>
<name>A0A195C624_9HYME</name>
<evidence type="ECO:0000256" key="1">
    <source>
        <dbReference type="SAM" id="Phobius"/>
    </source>
</evidence>
<dbReference type="Proteomes" id="UP000078542">
    <property type="component" value="Unassembled WGS sequence"/>
</dbReference>
<evidence type="ECO:0000313" key="3">
    <source>
        <dbReference type="Proteomes" id="UP000078542"/>
    </source>
</evidence>